<keyword evidence="2" id="KW-1185">Reference proteome</keyword>
<sequence>MKELVFLTPTSTQPRYRKRIDSYKSKNINVKVFSFKRKHQLINDFGITHNVHYLGFLEDGKYFKRFFILVKTFFGLKKTLKSNNNLYVFGLDLAFFSLFFLKNKKVILEIGDLRVSSNFLLNFLVNSFEKYVFNRIEKLVVTSSGFKNYYLERYPRITIEVKENKIKKEDLKKYDYKSKIQLKAKNKNKITIGVIGLLRYDSVIHLLNSYKDSLQFDIVLIGDGRLVKRIKEIENESNNIYYYGAFKNPDDLNVIYSLIDFNYVVYDSKDINVQLALPNKLYESIYFNVPIIVSKNTFLWKQVKSLGIGLCVDDSQNEIEFNFEEKLKLENLEKYKENISKIEENYLIDKE</sequence>
<name>A0A1L3JIV4_9FLAO</name>
<dbReference type="RefSeq" id="WP_072555365.1">
    <property type="nucleotide sequence ID" value="NZ_CP018155.1"/>
</dbReference>
<accession>A0A1L3JIV4</accession>
<evidence type="ECO:0000313" key="1">
    <source>
        <dbReference type="EMBL" id="APG65039.1"/>
    </source>
</evidence>
<dbReference type="EMBL" id="CP018155">
    <property type="protein sequence ID" value="APG65039.1"/>
    <property type="molecule type" value="Genomic_DNA"/>
</dbReference>
<dbReference type="Proteomes" id="UP000181898">
    <property type="component" value="Chromosome"/>
</dbReference>
<dbReference type="SUPFAM" id="SSF53756">
    <property type="entry name" value="UDP-Glycosyltransferase/glycogen phosphorylase"/>
    <property type="match status" value="1"/>
</dbReference>
<organism evidence="1 2">
    <name type="scientific">Tenacibaculum todarodis</name>
    <dbReference type="NCBI Taxonomy" id="1850252"/>
    <lineage>
        <taxon>Bacteria</taxon>
        <taxon>Pseudomonadati</taxon>
        <taxon>Bacteroidota</taxon>
        <taxon>Flavobacteriia</taxon>
        <taxon>Flavobacteriales</taxon>
        <taxon>Flavobacteriaceae</taxon>
        <taxon>Tenacibaculum</taxon>
    </lineage>
</organism>
<reference evidence="1 2" key="1">
    <citation type="submission" date="2016-11" db="EMBL/GenBank/DDBJ databases">
        <title>Tenacibaculum sp. LPB0136, isolated from marine environment.</title>
        <authorList>
            <person name="Kim E."/>
            <person name="Yi H."/>
        </authorList>
    </citation>
    <scope>NUCLEOTIDE SEQUENCE [LARGE SCALE GENOMIC DNA]</scope>
    <source>
        <strain evidence="1 2">LPB0136</strain>
    </source>
</reference>
<dbReference type="STRING" id="1850252.LPB136_06560"/>
<gene>
    <name evidence="1" type="ORF">LPB136_06560</name>
</gene>
<dbReference type="KEGG" id="ten:LPB136_06560"/>
<evidence type="ECO:0008006" key="3">
    <source>
        <dbReference type="Google" id="ProtNLM"/>
    </source>
</evidence>
<dbReference type="AlphaFoldDB" id="A0A1L3JIV4"/>
<proteinExistence type="predicted"/>
<protein>
    <recommendedName>
        <fullName evidence="3">Glycosyl transferase family 1 domain-containing protein</fullName>
    </recommendedName>
</protein>
<evidence type="ECO:0000313" key="2">
    <source>
        <dbReference type="Proteomes" id="UP000181898"/>
    </source>
</evidence>
<dbReference type="Gene3D" id="3.40.50.2000">
    <property type="entry name" value="Glycogen Phosphorylase B"/>
    <property type="match status" value="1"/>
</dbReference>
<dbReference type="OrthoDB" id="1050723at2"/>